<dbReference type="InterPro" id="IPR045598">
    <property type="entry name" value="DUF6457"/>
</dbReference>
<feature type="domain" description="DUF6457" evidence="1">
    <location>
        <begin position="2"/>
        <end position="85"/>
    </location>
</feature>
<accession>A0ABQ6I0Q5</accession>
<dbReference type="Pfam" id="PF20058">
    <property type="entry name" value="DUF6457"/>
    <property type="match status" value="1"/>
</dbReference>
<dbReference type="Proteomes" id="UP001157091">
    <property type="component" value="Unassembled WGS sequence"/>
</dbReference>
<organism evidence="2 3">
    <name type="scientific">Luteimicrobium album</name>
    <dbReference type="NCBI Taxonomy" id="1054550"/>
    <lineage>
        <taxon>Bacteria</taxon>
        <taxon>Bacillati</taxon>
        <taxon>Actinomycetota</taxon>
        <taxon>Actinomycetes</taxon>
        <taxon>Micrococcales</taxon>
        <taxon>Luteimicrobium</taxon>
    </lineage>
</organism>
<evidence type="ECO:0000313" key="3">
    <source>
        <dbReference type="Proteomes" id="UP001157091"/>
    </source>
</evidence>
<evidence type="ECO:0000259" key="1">
    <source>
        <dbReference type="Pfam" id="PF20058"/>
    </source>
</evidence>
<reference evidence="3" key="1">
    <citation type="journal article" date="2019" name="Int. J. Syst. Evol. Microbiol.">
        <title>The Global Catalogue of Microorganisms (GCM) 10K type strain sequencing project: providing services to taxonomists for standard genome sequencing and annotation.</title>
        <authorList>
            <consortium name="The Broad Institute Genomics Platform"/>
            <consortium name="The Broad Institute Genome Sequencing Center for Infectious Disease"/>
            <person name="Wu L."/>
            <person name="Ma J."/>
        </authorList>
    </citation>
    <scope>NUCLEOTIDE SEQUENCE [LARGE SCALE GENOMIC DNA]</scope>
    <source>
        <strain evidence="3">NBRC 106348</strain>
    </source>
</reference>
<dbReference type="RefSeq" id="WP_431310247.1">
    <property type="nucleotide sequence ID" value="NZ_BSUK01000001.1"/>
</dbReference>
<name>A0ABQ6I0Q5_9MICO</name>
<protein>
    <recommendedName>
        <fullName evidence="1">DUF6457 domain-containing protein</fullName>
    </recommendedName>
</protein>
<proteinExistence type="predicted"/>
<evidence type="ECO:0000313" key="2">
    <source>
        <dbReference type="EMBL" id="GMA24022.1"/>
    </source>
</evidence>
<sequence>MKELDDWLQALADEVGFDPADVDVEAVLDLAGDAAHHVVRPAAPLTTYVAGYVIGLAAARGEEGTPRATEVLDRIAAFARAWGPTTA</sequence>
<keyword evidence="3" id="KW-1185">Reference proteome</keyword>
<dbReference type="EMBL" id="BSUK01000001">
    <property type="protein sequence ID" value="GMA24022.1"/>
    <property type="molecule type" value="Genomic_DNA"/>
</dbReference>
<comment type="caution">
    <text evidence="2">The sequence shown here is derived from an EMBL/GenBank/DDBJ whole genome shotgun (WGS) entry which is preliminary data.</text>
</comment>
<gene>
    <name evidence="2" type="ORF">GCM10025864_17810</name>
</gene>